<gene>
    <name evidence="1" type="ORF">M378DRAFT_538964</name>
</gene>
<keyword evidence="2" id="KW-1185">Reference proteome</keyword>
<dbReference type="HOGENOM" id="CLU_1239849_0_0_1"/>
<dbReference type="EMBL" id="KN818243">
    <property type="protein sequence ID" value="KIL65355.1"/>
    <property type="molecule type" value="Genomic_DNA"/>
</dbReference>
<reference evidence="1 2" key="1">
    <citation type="submission" date="2014-04" db="EMBL/GenBank/DDBJ databases">
        <title>Evolutionary Origins and Diversification of the Mycorrhizal Mutualists.</title>
        <authorList>
            <consortium name="DOE Joint Genome Institute"/>
            <consortium name="Mycorrhizal Genomics Consortium"/>
            <person name="Kohler A."/>
            <person name="Kuo A."/>
            <person name="Nagy L.G."/>
            <person name="Floudas D."/>
            <person name="Copeland A."/>
            <person name="Barry K.W."/>
            <person name="Cichocki N."/>
            <person name="Veneault-Fourrey C."/>
            <person name="LaButti K."/>
            <person name="Lindquist E.A."/>
            <person name="Lipzen A."/>
            <person name="Lundell T."/>
            <person name="Morin E."/>
            <person name="Murat C."/>
            <person name="Riley R."/>
            <person name="Ohm R."/>
            <person name="Sun H."/>
            <person name="Tunlid A."/>
            <person name="Henrissat B."/>
            <person name="Grigoriev I.V."/>
            <person name="Hibbett D.S."/>
            <person name="Martin F."/>
        </authorList>
    </citation>
    <scope>NUCLEOTIDE SEQUENCE [LARGE SCALE GENOMIC DNA]</scope>
    <source>
        <strain evidence="1 2">Koide BX008</strain>
    </source>
</reference>
<proteinExistence type="predicted"/>
<accession>A0A0C2SQ22</accession>
<dbReference type="Proteomes" id="UP000054549">
    <property type="component" value="Unassembled WGS sequence"/>
</dbReference>
<evidence type="ECO:0000313" key="2">
    <source>
        <dbReference type="Proteomes" id="UP000054549"/>
    </source>
</evidence>
<protein>
    <submittedName>
        <fullName evidence="1">Uncharacterized protein</fullName>
    </submittedName>
</protein>
<dbReference type="AlphaFoldDB" id="A0A0C2SQ22"/>
<sequence length="223" mass="25508">MIRRREEHAMSTSQLSPTGQIEFEDSFHFPSMTLLPSTNGNEMELLYYLAQTPWAWTDSTSDQPAMLTSQTDRSLYAGAYNQRRHNHRLGNLEWEEHDQLVENTRRLSDEVVLHANFNSSPVHPSDLINVALLSEYPAAKVALTHDDVWCDLLRNNFPILNTASLRSIARSYTIIDEYGINAMCLFKAYLSHCNRLLDCVTLENTSVTSVSTDQQMKKELSDH</sequence>
<evidence type="ECO:0000313" key="1">
    <source>
        <dbReference type="EMBL" id="KIL65355.1"/>
    </source>
</evidence>
<dbReference type="InParanoid" id="A0A0C2SQ22"/>
<organism evidence="1 2">
    <name type="scientific">Amanita muscaria (strain Koide BX008)</name>
    <dbReference type="NCBI Taxonomy" id="946122"/>
    <lineage>
        <taxon>Eukaryota</taxon>
        <taxon>Fungi</taxon>
        <taxon>Dikarya</taxon>
        <taxon>Basidiomycota</taxon>
        <taxon>Agaricomycotina</taxon>
        <taxon>Agaricomycetes</taxon>
        <taxon>Agaricomycetidae</taxon>
        <taxon>Agaricales</taxon>
        <taxon>Pluteineae</taxon>
        <taxon>Amanitaceae</taxon>
        <taxon>Amanita</taxon>
    </lineage>
</organism>
<name>A0A0C2SQ22_AMAMK</name>